<dbReference type="OrthoDB" id="5465402at2"/>
<evidence type="ECO:0000313" key="2">
    <source>
        <dbReference type="Proteomes" id="UP000198883"/>
    </source>
</evidence>
<proteinExistence type="predicted"/>
<accession>A0A1H7XUN7</accession>
<name>A0A1H7XUN7_9PAST</name>
<dbReference type="AlphaFoldDB" id="A0A1H7XUN7"/>
<protein>
    <submittedName>
        <fullName evidence="1">Uncharacterized protein</fullName>
    </submittedName>
</protein>
<evidence type="ECO:0000313" key="1">
    <source>
        <dbReference type="EMBL" id="SEM37606.1"/>
    </source>
</evidence>
<dbReference type="EMBL" id="FOBN01000014">
    <property type="protein sequence ID" value="SEM37606.1"/>
    <property type="molecule type" value="Genomic_DNA"/>
</dbReference>
<dbReference type="Pfam" id="PF11041">
    <property type="entry name" value="Phage_Wedge1"/>
    <property type="match status" value="1"/>
</dbReference>
<dbReference type="Proteomes" id="UP000198883">
    <property type="component" value="Unassembled WGS sequence"/>
</dbReference>
<dbReference type="InterPro" id="IPR021283">
    <property type="entry name" value="Phage_Wedge1"/>
</dbReference>
<dbReference type="STRING" id="97481.SAMN05444853_11456"/>
<sequence>MDLAQNHAEIAWSNNLGQFDKARTMRAFFMAIHKPFEDIQKSTKALFDERWLDTAKGKQLDGIGQILRQPRLVDFPIAIHYFGFKGQPNIGGFGMFKFKKQDYGLFARNIERLDDDNYRRVLYWRIAVITGSGTIPDIHKAMNHIFNLRNFSARTTENANIDISITLKDSRNKLLLNKIERWIPVAAGVGVNLTINES</sequence>
<organism evidence="1 2">
    <name type="scientific">Phocoenobacter skyensis</name>
    <dbReference type="NCBI Taxonomy" id="97481"/>
    <lineage>
        <taxon>Bacteria</taxon>
        <taxon>Pseudomonadati</taxon>
        <taxon>Pseudomonadota</taxon>
        <taxon>Gammaproteobacteria</taxon>
        <taxon>Pasteurellales</taxon>
        <taxon>Pasteurellaceae</taxon>
        <taxon>Phocoenobacter</taxon>
    </lineage>
</organism>
<dbReference type="RefSeq" id="WP_090922092.1">
    <property type="nucleotide sequence ID" value="NZ_CP016180.1"/>
</dbReference>
<dbReference type="GeneID" id="83545282"/>
<gene>
    <name evidence="1" type="ORF">SAMN05444853_11456</name>
</gene>
<reference evidence="2" key="1">
    <citation type="submission" date="2016-10" db="EMBL/GenBank/DDBJ databases">
        <authorList>
            <person name="Varghese N."/>
            <person name="Submissions S."/>
        </authorList>
    </citation>
    <scope>NUCLEOTIDE SEQUENCE [LARGE SCALE GENOMIC DNA]</scope>
    <source>
        <strain evidence="2">DSM 24204</strain>
    </source>
</reference>